<gene>
    <name evidence="1" type="ORF">SAMN05216521_101368</name>
</gene>
<reference evidence="1 2" key="1">
    <citation type="submission" date="2016-10" db="EMBL/GenBank/DDBJ databases">
        <authorList>
            <person name="Varghese N."/>
            <person name="Submissions S."/>
        </authorList>
    </citation>
    <scope>NUCLEOTIDE SEQUENCE [LARGE SCALE GENOMIC DNA]</scope>
    <source>
        <strain evidence="1 2">NLAE-zl-C196</strain>
    </source>
</reference>
<evidence type="ECO:0000313" key="2">
    <source>
        <dbReference type="Proteomes" id="UP000182121"/>
    </source>
</evidence>
<evidence type="ECO:0000313" key="1">
    <source>
        <dbReference type="EMBL" id="SET57096.1"/>
    </source>
</evidence>
<sequence length="406" mass="47116">MSMYGNRLVKHEALKRWVKTISLDNINSVDIGGELFELTEESKKILGIQIALFSKLVESMKLGDDWRSFQNVLSPLFYNAFFRVGNNAIRIANYYECMVIPSNMKTYKKIIKGVDYQDIGSVQLYDGKRCIGEIGAKSDLIWSVFYDYFINIGKWGEITHTHFNHERYLSIQLFDIECLSNDAICRMINEILLKVSMEHDLDFSVVEMDAIYKLEGEAKLYGIQFHSLEFEYIPALYLINALHAKEARLAYLSYYQVLEYFFVRAQNYFFLNEYGALSMPAVNHNELRKVLHKYKNILSERESLKLVLTRSLDISKFKSWILQDKSRVNKYCNSQKTPIDLTKSDEKIVGRLCERIYSMRCSIAHAKGDVDEYIAVPTVSDSEIGLEIELIKYVAYEALKACSEIK</sequence>
<dbReference type="AlphaFoldDB" id="A0A1I0FFP3"/>
<comment type="caution">
    <text evidence="1">The sequence shown here is derived from an EMBL/GenBank/DDBJ whole genome shotgun (WGS) entry which is preliminary data.</text>
</comment>
<dbReference type="RefSeq" id="WP_074662238.1">
    <property type="nucleotide sequence ID" value="NZ_FOIO01000013.1"/>
</dbReference>
<proteinExistence type="predicted"/>
<organism evidence="1 2">
    <name type="scientific">Enterocloster clostridioformis</name>
    <dbReference type="NCBI Taxonomy" id="1531"/>
    <lineage>
        <taxon>Bacteria</taxon>
        <taxon>Bacillati</taxon>
        <taxon>Bacillota</taxon>
        <taxon>Clostridia</taxon>
        <taxon>Lachnospirales</taxon>
        <taxon>Lachnospiraceae</taxon>
        <taxon>Enterocloster</taxon>
    </lineage>
</organism>
<dbReference type="Proteomes" id="UP000182121">
    <property type="component" value="Unassembled WGS sequence"/>
</dbReference>
<name>A0A1I0FFP3_9FIRM</name>
<protein>
    <submittedName>
        <fullName evidence="1">Uncharacterized protein</fullName>
    </submittedName>
</protein>
<dbReference type="EMBL" id="FOIO01000013">
    <property type="protein sequence ID" value="SET57096.1"/>
    <property type="molecule type" value="Genomic_DNA"/>
</dbReference>
<accession>A0A1I0FFP3</accession>